<keyword evidence="11" id="KW-0267">Excision nuclease</keyword>
<dbReference type="NCBIfam" id="TIGR00630">
    <property type="entry name" value="uvra"/>
    <property type="match status" value="2"/>
</dbReference>
<evidence type="ECO:0000256" key="1">
    <source>
        <dbReference type="ARBA" id="ARBA00004496"/>
    </source>
</evidence>
<accession>A0A381SNJ2</accession>
<feature type="domain" description="ABC transporter" evidence="14">
    <location>
        <begin position="1524"/>
        <end position="1853"/>
    </location>
</feature>
<dbReference type="EMBL" id="UINC01003353">
    <property type="protein sequence ID" value="SVA05566.1"/>
    <property type="molecule type" value="Genomic_DNA"/>
</dbReference>
<keyword evidence="5" id="KW-0547">Nucleotide-binding</keyword>
<evidence type="ECO:0000256" key="11">
    <source>
        <dbReference type="ARBA" id="ARBA00022881"/>
    </source>
</evidence>
<dbReference type="Pfam" id="PF17760">
    <property type="entry name" value="UvrA_inter"/>
    <property type="match status" value="2"/>
</dbReference>
<evidence type="ECO:0000313" key="15">
    <source>
        <dbReference type="EMBL" id="SVA05566.1"/>
    </source>
</evidence>
<keyword evidence="3" id="KW-0479">Metal-binding</keyword>
<evidence type="ECO:0000256" key="2">
    <source>
        <dbReference type="ARBA" id="ARBA00022490"/>
    </source>
</evidence>
<dbReference type="PROSITE" id="PS00211">
    <property type="entry name" value="ABC_TRANSPORTER_1"/>
    <property type="match status" value="3"/>
</dbReference>
<feature type="domain" description="ABC transporter" evidence="14">
    <location>
        <begin position="622"/>
        <end position="949"/>
    </location>
</feature>
<dbReference type="InterPro" id="IPR027417">
    <property type="entry name" value="P-loop_NTPase"/>
</dbReference>
<dbReference type="InterPro" id="IPR017871">
    <property type="entry name" value="ABC_transporter-like_CS"/>
</dbReference>
<dbReference type="GO" id="GO:0009380">
    <property type="term" value="C:excinuclease repair complex"/>
    <property type="evidence" value="ECO:0007669"/>
    <property type="project" value="InterPro"/>
</dbReference>
<organism evidence="15">
    <name type="scientific">marine metagenome</name>
    <dbReference type="NCBI Taxonomy" id="408172"/>
    <lineage>
        <taxon>unclassified sequences</taxon>
        <taxon>metagenomes</taxon>
        <taxon>ecological metagenomes</taxon>
    </lineage>
</organism>
<evidence type="ECO:0000256" key="13">
    <source>
        <dbReference type="ARBA" id="ARBA00023204"/>
    </source>
</evidence>
<dbReference type="InterPro" id="IPR013815">
    <property type="entry name" value="ATP_grasp_subdomain_1"/>
</dbReference>
<keyword evidence="9" id="KW-0862">Zinc</keyword>
<evidence type="ECO:0000256" key="4">
    <source>
        <dbReference type="ARBA" id="ARBA00022737"/>
    </source>
</evidence>
<evidence type="ECO:0000256" key="7">
    <source>
        <dbReference type="ARBA" id="ARBA00022769"/>
    </source>
</evidence>
<dbReference type="InterPro" id="IPR003593">
    <property type="entry name" value="AAA+_ATPase"/>
</dbReference>
<dbReference type="PROSITE" id="PS50893">
    <property type="entry name" value="ABC_TRANSPORTER_2"/>
    <property type="match status" value="3"/>
</dbReference>
<keyword evidence="2" id="KW-0963">Cytoplasm</keyword>
<dbReference type="GO" id="GO:0016887">
    <property type="term" value="F:ATP hydrolysis activity"/>
    <property type="evidence" value="ECO:0007669"/>
    <property type="project" value="InterPro"/>
</dbReference>
<dbReference type="PANTHER" id="PTHR43152">
    <property type="entry name" value="UVRABC SYSTEM PROTEIN A"/>
    <property type="match status" value="1"/>
</dbReference>
<dbReference type="GO" id="GO:0008270">
    <property type="term" value="F:zinc ion binding"/>
    <property type="evidence" value="ECO:0007669"/>
    <property type="project" value="UniProtKB-KW"/>
</dbReference>
<evidence type="ECO:0000256" key="10">
    <source>
        <dbReference type="ARBA" id="ARBA00022840"/>
    </source>
</evidence>
<dbReference type="InterPro" id="IPR003439">
    <property type="entry name" value="ABC_transporter-like_ATP-bd"/>
</dbReference>
<dbReference type="InterPro" id="IPR004602">
    <property type="entry name" value="UvrA"/>
</dbReference>
<keyword evidence="7" id="KW-0228">DNA excision</keyword>
<comment type="subcellular location">
    <subcellularLocation>
        <location evidence="1">Cytoplasm</location>
    </subcellularLocation>
</comment>
<gene>
    <name evidence="15" type="ORF">METZ01_LOCUS58420</name>
</gene>
<dbReference type="Gene3D" id="1.10.8.280">
    <property type="entry name" value="ABC transporter ATPase domain-like"/>
    <property type="match status" value="1"/>
</dbReference>
<keyword evidence="4" id="KW-0677">Repeat</keyword>
<feature type="domain" description="ABC transporter" evidence="14">
    <location>
        <begin position="1264"/>
        <end position="1504"/>
    </location>
</feature>
<sequence>MSQEKADQLVVIGASEHNLKNVSLNIPRDSLTVFTGVSGSGKSSLAFDTIFKEGQRRFVESLSAYARQFLGQTDKPKVEHVEGLSPTISVDQKTVNRNPRSTVGTITEIYDHYRLLFARLGKPHCPECGTRITSQTPEQITDYAYVDALNEACMILAPMVQERKGEYRKELEDWAAEGYVRARIDGEVRRLDEDIRLARYEKHSIELVVDRLTITAEEKSRFTESVEKALLLGNGLAILHYGKKTAENETKNQLEQSPEKDHLFSQLMACPSCQIALPEMEPRLFSFNAPQGACPSCNGIGQLSTFSEEKLCDPELSISEGAIKCFTEKGNLLYTKVDQRHVNILMKNFEINDKTLWKNLSVEQRQLILYGNTKMKLGVSNIFRFPGQFLNKLEKQQWAGFIPILQFVFRFVKGPLEKFQHTSICPDCEGKRLNKMALAVRLHGHNINSLSGESIEDSVNFFDNLKLTETEKKIGRDIFREIRDRLHFLNDVGVGYLTLERSAATLSGGEGQRIRLASQLGAGLQGVLYVLDEPSIGLHQSDNKKLIRTLKKLRDRGNTVLVVEHDEETIESADHLVDIGPTAGQDGGHITAQGSMQKIIEAQESITGQFLSGKEQIAIPEKRRRPSGKTITINGASFNNLNNIDCEIPLGIFVAVAGVSGSGKSSLIDGILKKALNCHLNPGSKDEPGPHKKISGLENIDRVIKIDQAPIGRTPRSNPATYTKVLDPIRDLFALMPEAKARGYKKGRFSFNVKGGRCEDCQGAGLKTIEMQFLSDVQIPCDTCGGKRFNAETLQIFYKNRTIHDVLEMTVTEAEDFFSALPKIHIILQTLLDVGLGYVKLGQPSTTLSGGEAQRVKISSELKKRATGNTLYILDEPTTGLHFKDIRLLLSCLNRLVDQGNTVLVIEHNLDVLKVADHLIELGPGGGKYGGELVCEGTPENLSEQMTLTGKFLKTVLGKGAEQNSFKESEEKSGKVSELQSFKVSATEVIEEDPADFEKVKVSKSYSRDIVIKGASKNNLRHIDVRIPNNKMTVITGVSGSGKTSLAFDTIFAEGQARYLESLSTYARRFLGRMDKAPVDSIDGLSPAIAINQKATGRNPRSTVATTTEIYDYLRLLFARIGKAHCPTTGKPLLGYSPTRAAAFCTEHFEGERIELLAPLFLPGSSKILLLDHPKHLPNVIDSLEQEGFVRLYINGKAIRLDEWKENFAKFKLSKNTTVDLGIDRLRVNPEEQKRLAEAIENAFQRGHGLLKICLTDLKPEGQLSEKYVFLSETPANVENDVRLSFFQQEELSPRMFSFNSHVGACPTCDGLGKIQRINDPQCEDCGGERLKAEYRAVTINQQNISQFCQLSVPEARQEIESWVLTENQRTVAEQALGEILTRLKFLENVGLDYLTLDQKASTLSGGEAQRIRLASQIGSGLVGVTYVLDEPTIGLHPRDTARLIRTLKQLRDRGNSVILVEHDLDTIRQADHIIDIGSGAGHYGGNVSAFGSPQEISIKHDTLTAQYMRGEKSIPLPKKYRPFNPEHLISVTGAAANNLKKLDVNFPLGVFTVVTGVSGSGKSSLVVDVLQRALEKEINGKQIKPGTHKKISGIAQLESIMVINQEAIGRTPRSNPATYAKVLEPIRNLFASMPEAKQRGFSKRRFSFNAKEGRCPACDGQGSQLIEMHFLSDVWVKCDQCKGKRYNRETLAVKYKGHTIADVLEMEISKAVEVFVAQPRIKRILKTLEDVGLGYMKLGQAGNTLSGGEAQRLKLAAELARRAHGPTLYILDEPTTGLHIDDVARLLKILHSLVDEGHSVLVIEHNLEVIKTADWLIDLGPEGGDKGGRLVFEGTPENCSKNQLSYTGKFLEASFYSNPQSEFRETSL</sequence>
<dbReference type="GO" id="GO:0004518">
    <property type="term" value="F:nuclease activity"/>
    <property type="evidence" value="ECO:0007669"/>
    <property type="project" value="UniProtKB-KW"/>
</dbReference>
<dbReference type="Gene3D" id="3.30.1490.20">
    <property type="entry name" value="ATP-grasp fold, A domain"/>
    <property type="match status" value="2"/>
</dbReference>
<keyword evidence="13" id="KW-0234">DNA repair</keyword>
<name>A0A381SNJ2_9ZZZZ</name>
<evidence type="ECO:0000256" key="12">
    <source>
        <dbReference type="ARBA" id="ARBA00023125"/>
    </source>
</evidence>
<dbReference type="SMART" id="SM00382">
    <property type="entry name" value="AAA"/>
    <property type="match status" value="2"/>
</dbReference>
<reference evidence="15" key="1">
    <citation type="submission" date="2018-05" db="EMBL/GenBank/DDBJ databases">
        <authorList>
            <person name="Lanie J.A."/>
            <person name="Ng W.-L."/>
            <person name="Kazmierczak K.M."/>
            <person name="Andrzejewski T.M."/>
            <person name="Davidsen T.M."/>
            <person name="Wayne K.J."/>
            <person name="Tettelin H."/>
            <person name="Glass J.I."/>
            <person name="Rusch D."/>
            <person name="Podicherti R."/>
            <person name="Tsui H.-C.T."/>
            <person name="Winkler M.E."/>
        </authorList>
    </citation>
    <scope>NUCLEOTIDE SEQUENCE</scope>
</reference>
<dbReference type="GO" id="GO:0006289">
    <property type="term" value="P:nucleotide-excision repair"/>
    <property type="evidence" value="ECO:0007669"/>
    <property type="project" value="InterPro"/>
</dbReference>
<evidence type="ECO:0000259" key="14">
    <source>
        <dbReference type="PROSITE" id="PS50893"/>
    </source>
</evidence>
<evidence type="ECO:0000256" key="9">
    <source>
        <dbReference type="ARBA" id="ARBA00022833"/>
    </source>
</evidence>
<proteinExistence type="predicted"/>
<evidence type="ECO:0000256" key="6">
    <source>
        <dbReference type="ARBA" id="ARBA00022763"/>
    </source>
</evidence>
<dbReference type="Gene3D" id="3.40.50.300">
    <property type="entry name" value="P-loop containing nucleotide triphosphate hydrolases"/>
    <property type="match status" value="5"/>
</dbReference>
<dbReference type="SUPFAM" id="SSF52540">
    <property type="entry name" value="P-loop containing nucleoside triphosphate hydrolases"/>
    <property type="match status" value="4"/>
</dbReference>
<dbReference type="InterPro" id="IPR041102">
    <property type="entry name" value="UvrA_inter"/>
</dbReference>
<dbReference type="Pfam" id="PF00005">
    <property type="entry name" value="ABC_tran"/>
    <property type="match status" value="1"/>
</dbReference>
<dbReference type="NCBIfam" id="NF001503">
    <property type="entry name" value="PRK00349.1"/>
    <property type="match status" value="1"/>
</dbReference>
<dbReference type="GO" id="GO:0005737">
    <property type="term" value="C:cytoplasm"/>
    <property type="evidence" value="ECO:0007669"/>
    <property type="project" value="UniProtKB-SubCell"/>
</dbReference>
<dbReference type="GO" id="GO:0005524">
    <property type="term" value="F:ATP binding"/>
    <property type="evidence" value="ECO:0007669"/>
    <property type="project" value="UniProtKB-KW"/>
</dbReference>
<keyword evidence="12" id="KW-0238">DNA-binding</keyword>
<evidence type="ECO:0000256" key="5">
    <source>
        <dbReference type="ARBA" id="ARBA00022741"/>
    </source>
</evidence>
<evidence type="ECO:0000256" key="8">
    <source>
        <dbReference type="ARBA" id="ARBA00022771"/>
    </source>
</evidence>
<keyword evidence="10" id="KW-0067">ATP-binding</keyword>
<dbReference type="Pfam" id="PF17755">
    <property type="entry name" value="UvrA_DNA-bind"/>
    <property type="match status" value="1"/>
</dbReference>
<dbReference type="InterPro" id="IPR041552">
    <property type="entry name" value="UvrA_DNA-bd"/>
</dbReference>
<protein>
    <recommendedName>
        <fullName evidence="14">ABC transporter domain-containing protein</fullName>
    </recommendedName>
</protein>
<dbReference type="Gene3D" id="1.20.1580.10">
    <property type="entry name" value="ABC transporter ATPase like domain"/>
    <property type="match status" value="3"/>
</dbReference>
<evidence type="ECO:0000256" key="3">
    <source>
        <dbReference type="ARBA" id="ARBA00022723"/>
    </source>
</evidence>
<dbReference type="GO" id="GO:0003677">
    <property type="term" value="F:DNA binding"/>
    <property type="evidence" value="ECO:0007669"/>
    <property type="project" value="UniProtKB-KW"/>
</dbReference>
<dbReference type="CDD" id="cd03271">
    <property type="entry name" value="ABC_UvrA_II"/>
    <property type="match status" value="2"/>
</dbReference>
<dbReference type="PANTHER" id="PTHR43152:SF3">
    <property type="entry name" value="UVRABC SYSTEM PROTEIN A"/>
    <property type="match status" value="1"/>
</dbReference>
<keyword evidence="8" id="KW-0863">Zinc-finger</keyword>
<keyword evidence="6" id="KW-0227">DNA damage</keyword>